<dbReference type="InterPro" id="IPR001680">
    <property type="entry name" value="WD40_rpt"/>
</dbReference>
<evidence type="ECO:0000313" key="2">
    <source>
        <dbReference type="EMBL" id="MBE9031934.1"/>
    </source>
</evidence>
<dbReference type="InterPro" id="IPR045223">
    <property type="entry name" value="RACK1-like"/>
</dbReference>
<gene>
    <name evidence="2" type="ORF">IQ266_19545</name>
</gene>
<dbReference type="SUPFAM" id="SSF52540">
    <property type="entry name" value="P-loop containing nucleoside triphosphate hydrolases"/>
    <property type="match status" value="1"/>
</dbReference>
<dbReference type="AlphaFoldDB" id="A0A928VTG7"/>
<dbReference type="Gene3D" id="3.40.50.300">
    <property type="entry name" value="P-loop containing nucleotide triphosphate hydrolases"/>
    <property type="match status" value="1"/>
</dbReference>
<dbReference type="InterPro" id="IPR015943">
    <property type="entry name" value="WD40/YVTN_repeat-like_dom_sf"/>
</dbReference>
<comment type="caution">
    <text evidence="2">The sequence shown here is derived from an EMBL/GenBank/DDBJ whole genome shotgun (WGS) entry which is preliminary data.</text>
</comment>
<dbReference type="EMBL" id="JADEXQ010000081">
    <property type="protein sequence ID" value="MBE9031934.1"/>
    <property type="molecule type" value="Genomic_DNA"/>
</dbReference>
<keyword evidence="3" id="KW-1185">Reference proteome</keyword>
<dbReference type="SMART" id="SM00320">
    <property type="entry name" value="WD40"/>
    <property type="match status" value="4"/>
</dbReference>
<dbReference type="PANTHER" id="PTHR19868">
    <property type="entry name" value="RECEPTOR FOR ACTIVATED PROTEIN KINASE C RACK1"/>
    <property type="match status" value="1"/>
</dbReference>
<reference evidence="2" key="1">
    <citation type="submission" date="2020-10" db="EMBL/GenBank/DDBJ databases">
        <authorList>
            <person name="Castelo-Branco R."/>
            <person name="Eusebio N."/>
            <person name="Adriana R."/>
            <person name="Vieira A."/>
            <person name="Brugerolle De Fraissinette N."/>
            <person name="Rezende De Castro R."/>
            <person name="Schneider M.P."/>
            <person name="Vasconcelos V."/>
            <person name="Leao P.N."/>
        </authorList>
    </citation>
    <scope>NUCLEOTIDE SEQUENCE</scope>
    <source>
        <strain evidence="2">LEGE 11480</strain>
    </source>
</reference>
<dbReference type="InterPro" id="IPR036322">
    <property type="entry name" value="WD40_repeat_dom_sf"/>
</dbReference>
<organism evidence="2 3">
    <name type="scientific">Romeriopsis navalis LEGE 11480</name>
    <dbReference type="NCBI Taxonomy" id="2777977"/>
    <lineage>
        <taxon>Bacteria</taxon>
        <taxon>Bacillati</taxon>
        <taxon>Cyanobacteriota</taxon>
        <taxon>Cyanophyceae</taxon>
        <taxon>Leptolyngbyales</taxon>
        <taxon>Leptolyngbyaceae</taxon>
        <taxon>Romeriopsis</taxon>
        <taxon>Romeriopsis navalis</taxon>
    </lineage>
</organism>
<dbReference type="SUPFAM" id="SSF50978">
    <property type="entry name" value="WD40 repeat-like"/>
    <property type="match status" value="1"/>
</dbReference>
<protein>
    <submittedName>
        <fullName evidence="2">AAA-like domain-containing protein</fullName>
    </submittedName>
</protein>
<evidence type="ECO:0000313" key="3">
    <source>
        <dbReference type="Proteomes" id="UP000625316"/>
    </source>
</evidence>
<dbReference type="RefSeq" id="WP_264326760.1">
    <property type="nucleotide sequence ID" value="NZ_JADEXQ010000081.1"/>
</dbReference>
<dbReference type="Gene3D" id="2.130.10.10">
    <property type="entry name" value="YVTN repeat-like/Quinoprotein amine dehydrogenase"/>
    <property type="match status" value="1"/>
</dbReference>
<evidence type="ECO:0000256" key="1">
    <source>
        <dbReference type="ARBA" id="ARBA00007253"/>
    </source>
</evidence>
<sequence length="872" mass="98300">MVNGIPQSPFHVGGSLPLDAITYVKRQADDLLYQVVSKGDFCYVFNARQMGKSSLRVQAMQRLVQDGIQCVAIDLTTIGTQHITPEQWYASFSAMLVAQLNLPIRLGEWWRAQAHLSYVARLADLIDTVLLPETTSPVVIFIDEVDSVLGLPFIIHDFFGLIRHCYNRRADETIYQRLTFVLLGVTTPTALIQDKRYTPFNIGQAIALSGFQWVEAMPLLTGLEGVCEYPQTFLKQVLSWTNGQPFLTQKLCKLAVQHVNLHISDDIGQAVQQLVQRHVIDNWESQDEPEHLRTIRDRLLHDPVQAVRLLSYYQRILLSPQGRWPLDSSEEQRELILSGLVQSQQGFLQVKNRIYEAVFDSDWIDHQLAQLSQYQPFNHGEAAADSALATLSPNGNQPDQALAPAPIDLLHEEPIEAILLPSNGADRSAGKASGFETTTCNWPKWAPTNLCWTIGGLLLVSSLTIGLFWQRQQWKIARTQQTMADLAAAEAILAANHNSGSLNTPDWRLGLFHAQRAYQLSQAQQQSTATARQLLQQLLYRHSSDQRFQTKLAAPQGKTILRAGFRPDNQQVWLFDQSGKLSLWQQQQRTTQRQNLPPPVSQATLQKMIWPPKATHQFGLDQQQRIWAWSLGIAEATAVQHQLTSPVKQLLTSDNGDTLAVLMTNGQSQFWQHEQQQVAVIPQAQLKQVISLRFFPNRRSFVATHGDRTMKIYQGDTTVRQVIKTSSIIQAIAISPNDDSIIGIGQDQKLRVWSSQGKLDHTIALPAGEFNIVAVNADRSLIAVGRSDGQILLYDRQYKIRAVLPGQGQPLHSLEFSFNSTQLLGAARHHTAQIWDISRAVQPENWLPEVCRELKAYWKTIRQTSQHQQVCH</sequence>
<comment type="similarity">
    <text evidence="1">Belongs to the WD repeat G protein beta family. Ribosomal protein RACK1 subfamily.</text>
</comment>
<dbReference type="Pfam" id="PF14516">
    <property type="entry name" value="AAA_35"/>
    <property type="match status" value="1"/>
</dbReference>
<dbReference type="Proteomes" id="UP000625316">
    <property type="component" value="Unassembled WGS sequence"/>
</dbReference>
<accession>A0A928VTG7</accession>
<dbReference type="GO" id="GO:0043022">
    <property type="term" value="F:ribosome binding"/>
    <property type="evidence" value="ECO:0007669"/>
    <property type="project" value="InterPro"/>
</dbReference>
<proteinExistence type="inferred from homology"/>
<dbReference type="GO" id="GO:0045182">
    <property type="term" value="F:translation regulator activity"/>
    <property type="evidence" value="ECO:0007669"/>
    <property type="project" value="InterPro"/>
</dbReference>
<name>A0A928VTG7_9CYAN</name>
<dbReference type="InterPro" id="IPR027417">
    <property type="entry name" value="P-loop_NTPase"/>
</dbReference>